<dbReference type="Pfam" id="PF00563">
    <property type="entry name" value="EAL"/>
    <property type="match status" value="1"/>
</dbReference>
<evidence type="ECO:0000313" key="12">
    <source>
        <dbReference type="EMBL" id="WCT73042.1"/>
    </source>
</evidence>
<reference evidence="12 13" key="1">
    <citation type="submission" date="2023-02" db="EMBL/GenBank/DDBJ databases">
        <title>Genome sequence of Sphingomonas naphthae.</title>
        <authorList>
            <person name="Kim S."/>
            <person name="Heo J."/>
            <person name="Kwon S.-W."/>
        </authorList>
    </citation>
    <scope>NUCLEOTIDE SEQUENCE [LARGE SCALE GENOMIC DNA]</scope>
    <source>
        <strain evidence="12 13">KACC 18716</strain>
    </source>
</reference>
<evidence type="ECO:0000256" key="6">
    <source>
        <dbReference type="ARBA" id="ARBA00022801"/>
    </source>
</evidence>
<dbReference type="Gene3D" id="3.20.20.450">
    <property type="entry name" value="EAL domain"/>
    <property type="match status" value="1"/>
</dbReference>
<dbReference type="SUPFAM" id="SSF141868">
    <property type="entry name" value="EAL domain-like"/>
    <property type="match status" value="1"/>
</dbReference>
<dbReference type="PANTHER" id="PTHR33121">
    <property type="entry name" value="CYCLIC DI-GMP PHOSPHODIESTERASE PDEF"/>
    <property type="match status" value="1"/>
</dbReference>
<organism evidence="12 13">
    <name type="scientific">Sphingomonas naphthae</name>
    <dbReference type="NCBI Taxonomy" id="1813468"/>
    <lineage>
        <taxon>Bacteria</taxon>
        <taxon>Pseudomonadati</taxon>
        <taxon>Pseudomonadota</taxon>
        <taxon>Alphaproteobacteria</taxon>
        <taxon>Sphingomonadales</taxon>
        <taxon>Sphingomonadaceae</taxon>
        <taxon>Sphingomonas</taxon>
    </lineage>
</organism>
<evidence type="ECO:0000313" key="13">
    <source>
        <dbReference type="Proteomes" id="UP001220395"/>
    </source>
</evidence>
<evidence type="ECO:0000256" key="3">
    <source>
        <dbReference type="ARBA" id="ARBA00022475"/>
    </source>
</evidence>
<dbReference type="CDD" id="cd01948">
    <property type="entry name" value="EAL"/>
    <property type="match status" value="1"/>
</dbReference>
<dbReference type="RefSeq" id="WP_273687016.1">
    <property type="nucleotide sequence ID" value="NZ_CP117411.1"/>
</dbReference>
<dbReference type="SMART" id="SM00052">
    <property type="entry name" value="EAL"/>
    <property type="match status" value="1"/>
</dbReference>
<evidence type="ECO:0000256" key="9">
    <source>
        <dbReference type="ARBA" id="ARBA00034290"/>
    </source>
</evidence>
<keyword evidence="6" id="KW-0378">Hydrolase</keyword>
<dbReference type="Pfam" id="PF12792">
    <property type="entry name" value="CSS-motif"/>
    <property type="match status" value="1"/>
</dbReference>
<comment type="subcellular location">
    <subcellularLocation>
        <location evidence="1">Cell membrane</location>
        <topology evidence="1">Multi-pass membrane protein</topology>
    </subcellularLocation>
</comment>
<evidence type="ECO:0000256" key="1">
    <source>
        <dbReference type="ARBA" id="ARBA00004651"/>
    </source>
</evidence>
<evidence type="ECO:0000259" key="11">
    <source>
        <dbReference type="PROSITE" id="PS50883"/>
    </source>
</evidence>
<protein>
    <recommendedName>
        <fullName evidence="2">cyclic-guanylate-specific phosphodiesterase</fullName>
        <ecNumber evidence="2">3.1.4.52</ecNumber>
    </recommendedName>
</protein>
<evidence type="ECO:0000256" key="8">
    <source>
        <dbReference type="ARBA" id="ARBA00023136"/>
    </source>
</evidence>
<dbReference type="InterPro" id="IPR050706">
    <property type="entry name" value="Cyclic-di-GMP_PDE-like"/>
</dbReference>
<name>A0ABY7TIK4_9SPHN</name>
<keyword evidence="5 10" id="KW-0812">Transmembrane</keyword>
<dbReference type="InterPro" id="IPR035919">
    <property type="entry name" value="EAL_sf"/>
</dbReference>
<gene>
    <name evidence="12" type="ORF">PQ455_15615</name>
</gene>
<dbReference type="PANTHER" id="PTHR33121:SF79">
    <property type="entry name" value="CYCLIC DI-GMP PHOSPHODIESTERASE PDED-RELATED"/>
    <property type="match status" value="1"/>
</dbReference>
<feature type="transmembrane region" description="Helical" evidence="10">
    <location>
        <begin position="239"/>
        <end position="258"/>
    </location>
</feature>
<keyword evidence="13" id="KW-1185">Reference proteome</keyword>
<dbReference type="InterPro" id="IPR001633">
    <property type="entry name" value="EAL_dom"/>
</dbReference>
<comment type="catalytic activity">
    <reaction evidence="9">
        <text>3',3'-c-di-GMP + H2O = 5'-phosphoguanylyl(3'-&gt;5')guanosine + H(+)</text>
        <dbReference type="Rhea" id="RHEA:24902"/>
        <dbReference type="ChEBI" id="CHEBI:15377"/>
        <dbReference type="ChEBI" id="CHEBI:15378"/>
        <dbReference type="ChEBI" id="CHEBI:58754"/>
        <dbReference type="ChEBI" id="CHEBI:58805"/>
        <dbReference type="EC" id="3.1.4.52"/>
    </reaction>
</comment>
<evidence type="ECO:0000256" key="2">
    <source>
        <dbReference type="ARBA" id="ARBA00012282"/>
    </source>
</evidence>
<dbReference type="Proteomes" id="UP001220395">
    <property type="component" value="Chromosome"/>
</dbReference>
<dbReference type="InterPro" id="IPR024744">
    <property type="entry name" value="CSS-motif_dom"/>
</dbReference>
<keyword evidence="7 10" id="KW-1133">Transmembrane helix</keyword>
<sequence>MRRRTILILATGLAILAAILPLVACGYISRERAIAAEQAHLSDYARWALKRSSQTLADGMEVLRFAAAARPRDCSPAHIARLRQLVLESQVVEEIGFYRGDRLECTSWAVVGKAMTPSQPDQWLAGGHRLYVGIKPEILGGDPMLVLSNGSDDALINPRRMVDVLTDGKLTVGVATAKGDLIALNGKADAALVHRLSRQIVTGLDDRHIFASARGPGLIAFAISDRALVQAKINRELELLIPVGLFVSAVLVGVIVWVSRQRLSPRRELEIAVARREFFFQYQPIIDLAKGRCIGAEALIRWKRPDGSWVSPDLFIPLAEQSGLITAITNQLIERVVGDLAPMLIDEPDAHIAINLSAQDMEDGGFLPVLEAALVRSGVAPPQIWLEATERGFLHADTARRTIEAARARGHVVAIDDFGTGYSSLSLLEGLPLDTLKIDKSFIDAIGRDAATSVVTPHIIDMAHGLNFKIVAEGVETIEQEAYIRKAGVQFAQGWFYSKALPPEDFTAFYHAYNARRPKLMAVA</sequence>
<dbReference type="EC" id="3.1.4.52" evidence="2"/>
<keyword evidence="3" id="KW-1003">Cell membrane</keyword>
<accession>A0ABY7TIK4</accession>
<evidence type="ECO:0000256" key="10">
    <source>
        <dbReference type="SAM" id="Phobius"/>
    </source>
</evidence>
<feature type="domain" description="EAL" evidence="11">
    <location>
        <begin position="262"/>
        <end position="514"/>
    </location>
</feature>
<keyword evidence="4" id="KW-0973">c-di-GMP</keyword>
<keyword evidence="8 10" id="KW-0472">Membrane</keyword>
<evidence type="ECO:0000256" key="4">
    <source>
        <dbReference type="ARBA" id="ARBA00022636"/>
    </source>
</evidence>
<dbReference type="EMBL" id="CP117411">
    <property type="protein sequence ID" value="WCT73042.1"/>
    <property type="molecule type" value="Genomic_DNA"/>
</dbReference>
<dbReference type="PROSITE" id="PS50883">
    <property type="entry name" value="EAL"/>
    <property type="match status" value="1"/>
</dbReference>
<evidence type="ECO:0000256" key="7">
    <source>
        <dbReference type="ARBA" id="ARBA00022989"/>
    </source>
</evidence>
<proteinExistence type="predicted"/>
<evidence type="ECO:0000256" key="5">
    <source>
        <dbReference type="ARBA" id="ARBA00022692"/>
    </source>
</evidence>